<dbReference type="InterPro" id="IPR034812">
    <property type="entry name" value="Ppo-like_N"/>
</dbReference>
<dbReference type="OrthoDB" id="823504at2759"/>
<dbReference type="PANTHER" id="PTHR11903">
    <property type="entry name" value="PROSTAGLANDIN G/H SYNTHASE"/>
    <property type="match status" value="1"/>
</dbReference>
<evidence type="ECO:0000256" key="5">
    <source>
        <dbReference type="ARBA" id="ARBA00023002"/>
    </source>
</evidence>
<evidence type="ECO:0000256" key="2">
    <source>
        <dbReference type="ARBA" id="ARBA00022617"/>
    </source>
</evidence>
<dbReference type="PROSITE" id="PS50292">
    <property type="entry name" value="PEROXIDASE_3"/>
    <property type="match status" value="1"/>
</dbReference>
<dbReference type="InterPro" id="IPR019791">
    <property type="entry name" value="Haem_peroxidase_animal"/>
</dbReference>
<organism evidence="9 10">
    <name type="scientific">Exidia glandulosa HHB12029</name>
    <dbReference type="NCBI Taxonomy" id="1314781"/>
    <lineage>
        <taxon>Eukaryota</taxon>
        <taxon>Fungi</taxon>
        <taxon>Dikarya</taxon>
        <taxon>Basidiomycota</taxon>
        <taxon>Agaricomycotina</taxon>
        <taxon>Agaricomycetes</taxon>
        <taxon>Auriculariales</taxon>
        <taxon>Exidiaceae</taxon>
        <taxon>Exidia</taxon>
    </lineage>
</organism>
<feature type="region of interest" description="Disordered" evidence="8">
    <location>
        <begin position="400"/>
        <end position="442"/>
    </location>
</feature>
<dbReference type="InterPro" id="IPR050783">
    <property type="entry name" value="Oxylipin_biosynth_metab"/>
</dbReference>
<evidence type="ECO:0000256" key="1">
    <source>
        <dbReference type="ARBA" id="ARBA00011881"/>
    </source>
</evidence>
<dbReference type="GO" id="GO:0051213">
    <property type="term" value="F:dioxygenase activity"/>
    <property type="evidence" value="ECO:0007669"/>
    <property type="project" value="UniProtKB-KW"/>
</dbReference>
<evidence type="ECO:0000256" key="3">
    <source>
        <dbReference type="ARBA" id="ARBA00022723"/>
    </source>
</evidence>
<dbReference type="GO" id="GO:0016705">
    <property type="term" value="F:oxidoreductase activity, acting on paired donors, with incorporation or reduction of molecular oxygen"/>
    <property type="evidence" value="ECO:0007669"/>
    <property type="project" value="InterPro"/>
</dbReference>
<sequence>MSVSGFVTNIMDRASRASDSISDRLRPVPRGGAEGADMDDADSPHGKAARLIQAFRDQIRRGNPVDLDLGTLSAIVDALKHKDAIDDRKLLLEHLLTLLSRLPEKSATSQKLDNAVVAMLYYDLSHPPPTYIDRPVTTANYDHPAPMKSALSNPHAGHTGNQGQHLPQQNGDAKTNGAANGSADGIPLGLGTRGLGHGALARGPPLPPPTYAWRLPDGSYNSLSNPEMGRAGSHYTRTVQGKHPVSELDRPDPGVVFDTLLKRDKFVEHPAGLSSLMFGFAALVIHTLFYTNHADPTINLTNSYVDLSPLYGFSDEAQEGVRRRYHTENRYDHNDTGYASPAYEHRALGRGLLHEDSFAEDRFLLLPPASAVLLILFCRNHNYIAGKLLEINERGTWKDPLSYPPPPGVDPSEVPSKTSGERGMAAGASTHVQDARGAMGPQRELTEEEICARLNAQDDEIFNTAKLINVAWFAMAVFSDYFSAILGLVRNGSSWTLDPFAEIRNEDHTMVGRGEGNSCSVEFNHVYHWHAIVSQSDEVWTEGIFKKIFGDKKPFSEITPEDFIMGVRKMKEHEDPDMSTWTIGQLQRGPDGRFNDDDLARILQDACENPAAAFGARGTPEVLRIVDVLGIMQSRRWGVCTLNEFRQYFGLKKYATFEEWNPNPEIAAAAYRLYGHIDNLELYVGLQAEEAKPVVDGAGLCPGYTMSRAILGDAIALTRGDRFFTTDFTPWNLTPWGYADCARDTSNAGFGSQLGRLLLRTLPKNYTYNSTYTWFPLMTPKAMKKILTDLEVADRYDFSRPSAHPTVVSVTTYDSVQKVMQNADMAFASPYGGAARKLVNGQQGFFLSFDEPARHQRDRRMISDALLSNDGIVKAALWYGQTTKALIEERSYKLVGLPMRHIDIVRDVLNMVPIHWVATEVAGLSLKTKAHPHGIYLESELQQMLREIYAYIFMESDVSKKVALEEDARRHAQMLVYRIRQNLKSISSATGWSLSGIFASMWGDKVSTPAHEFLARLYEKGKNDEELSNNVLAVVVGASVEFAQGLVHVVNFYMDQKQKEHKEKIFLLARSESEESQNLLEGYVREALRLDPPLPGPQRDVRILFEAGDVKAPAGSRVYVNLAAANLNPTVFPTPDQVLPSRPKSAYTYLGDGVHQILGHDFVHTTMAQVLKAVFSLKNLRRAPGQQGILKRFPCDVYGQTHFEYLDHHQKLVPWANTMVLQYDD</sequence>
<dbReference type="GO" id="GO:0020037">
    <property type="term" value="F:heme binding"/>
    <property type="evidence" value="ECO:0007669"/>
    <property type="project" value="InterPro"/>
</dbReference>
<dbReference type="Gene3D" id="1.10.640.10">
    <property type="entry name" value="Haem peroxidase domain superfamily, animal type"/>
    <property type="match status" value="1"/>
</dbReference>
<dbReference type="GO" id="GO:0005506">
    <property type="term" value="F:iron ion binding"/>
    <property type="evidence" value="ECO:0007669"/>
    <property type="project" value="InterPro"/>
</dbReference>
<dbReference type="EMBL" id="KV426071">
    <property type="protein sequence ID" value="KZV89512.1"/>
    <property type="molecule type" value="Genomic_DNA"/>
</dbReference>
<dbReference type="SUPFAM" id="SSF48264">
    <property type="entry name" value="Cytochrome P450"/>
    <property type="match status" value="1"/>
</dbReference>
<dbReference type="Gene3D" id="1.10.630.10">
    <property type="entry name" value="Cytochrome P450"/>
    <property type="match status" value="1"/>
</dbReference>
<gene>
    <name evidence="9" type="ORF">EXIGLDRAFT_838473</name>
</gene>
<dbReference type="GO" id="GO:0006631">
    <property type="term" value="P:fatty acid metabolic process"/>
    <property type="evidence" value="ECO:0007669"/>
    <property type="project" value="UniProtKB-ARBA"/>
</dbReference>
<evidence type="ECO:0000313" key="10">
    <source>
        <dbReference type="Proteomes" id="UP000077266"/>
    </source>
</evidence>
<evidence type="ECO:0000256" key="6">
    <source>
        <dbReference type="ARBA" id="ARBA00023004"/>
    </source>
</evidence>
<dbReference type="CDD" id="cd20612">
    <property type="entry name" value="CYP_LDS-like_C"/>
    <property type="match status" value="1"/>
</dbReference>
<dbReference type="Proteomes" id="UP000077266">
    <property type="component" value="Unassembled WGS sequence"/>
</dbReference>
<keyword evidence="10" id="KW-1185">Reference proteome</keyword>
<feature type="region of interest" description="Disordered" evidence="8">
    <location>
        <begin position="18"/>
        <end position="44"/>
    </location>
</feature>
<dbReference type="CDD" id="cd09817">
    <property type="entry name" value="linoleate_diol_synthase_like"/>
    <property type="match status" value="1"/>
</dbReference>
<evidence type="ECO:0000256" key="8">
    <source>
        <dbReference type="SAM" id="MobiDB-lite"/>
    </source>
</evidence>
<dbReference type="STRING" id="1314781.A0A165FTL6"/>
<keyword evidence="6 7" id="KW-0408">Iron</keyword>
<dbReference type="SUPFAM" id="SSF48113">
    <property type="entry name" value="Heme-dependent peroxidases"/>
    <property type="match status" value="1"/>
</dbReference>
<dbReference type="GO" id="GO:0006979">
    <property type="term" value="P:response to oxidative stress"/>
    <property type="evidence" value="ECO:0007669"/>
    <property type="project" value="InterPro"/>
</dbReference>
<dbReference type="AlphaFoldDB" id="A0A165FTL6"/>
<name>A0A165FTL6_EXIGL</name>
<proteinExistence type="predicted"/>
<keyword evidence="9" id="KW-0575">Peroxidase</keyword>
<dbReference type="InterPro" id="IPR036396">
    <property type="entry name" value="Cyt_P450_sf"/>
</dbReference>
<comment type="subunit">
    <text evidence="1">Homotetramer.</text>
</comment>
<dbReference type="InterPro" id="IPR037120">
    <property type="entry name" value="Haem_peroxidase_sf_animal"/>
</dbReference>
<feature type="region of interest" description="Disordered" evidence="8">
    <location>
        <begin position="142"/>
        <end position="190"/>
    </location>
</feature>
<feature type="binding site" description="axial binding residue" evidence="7">
    <location>
        <position position="530"/>
    </location>
    <ligand>
        <name>heme b</name>
        <dbReference type="ChEBI" id="CHEBI:60344"/>
    </ligand>
    <ligandPart>
        <name>Fe</name>
        <dbReference type="ChEBI" id="CHEBI:18248"/>
    </ligandPart>
</feature>
<dbReference type="GO" id="GO:0004497">
    <property type="term" value="F:monooxygenase activity"/>
    <property type="evidence" value="ECO:0007669"/>
    <property type="project" value="InterPro"/>
</dbReference>
<dbReference type="InterPro" id="IPR001128">
    <property type="entry name" value="Cyt_P450"/>
</dbReference>
<dbReference type="InterPro" id="IPR010255">
    <property type="entry name" value="Haem_peroxidase_sf"/>
</dbReference>
<dbReference type="Pfam" id="PF00067">
    <property type="entry name" value="p450"/>
    <property type="match status" value="1"/>
</dbReference>
<dbReference type="InParanoid" id="A0A165FTL6"/>
<keyword evidence="5" id="KW-0560">Oxidoreductase</keyword>
<dbReference type="PANTHER" id="PTHR11903:SF37">
    <property type="entry name" value="PSI-PRODUCING OXYGENASE A"/>
    <property type="match status" value="1"/>
</dbReference>
<dbReference type="GO" id="GO:0004601">
    <property type="term" value="F:peroxidase activity"/>
    <property type="evidence" value="ECO:0007669"/>
    <property type="project" value="UniProtKB-KW"/>
</dbReference>
<protein>
    <submittedName>
        <fullName evidence="9">Heme peroxidase</fullName>
    </submittedName>
</protein>
<reference evidence="9 10" key="1">
    <citation type="journal article" date="2016" name="Mol. Biol. Evol.">
        <title>Comparative Genomics of Early-Diverging Mushroom-Forming Fungi Provides Insights into the Origins of Lignocellulose Decay Capabilities.</title>
        <authorList>
            <person name="Nagy L.G."/>
            <person name="Riley R."/>
            <person name="Tritt A."/>
            <person name="Adam C."/>
            <person name="Daum C."/>
            <person name="Floudas D."/>
            <person name="Sun H."/>
            <person name="Yadav J.S."/>
            <person name="Pangilinan J."/>
            <person name="Larsson K.H."/>
            <person name="Matsuura K."/>
            <person name="Barry K."/>
            <person name="Labutti K."/>
            <person name="Kuo R."/>
            <person name="Ohm R.A."/>
            <person name="Bhattacharya S.S."/>
            <person name="Shirouzu T."/>
            <person name="Yoshinaga Y."/>
            <person name="Martin F.M."/>
            <person name="Grigoriev I.V."/>
            <person name="Hibbett D.S."/>
        </authorList>
    </citation>
    <scope>NUCLEOTIDE SEQUENCE [LARGE SCALE GENOMIC DNA]</scope>
    <source>
        <strain evidence="9 10">HHB12029</strain>
    </source>
</reference>
<keyword evidence="4" id="KW-0223">Dioxygenase</keyword>
<evidence type="ECO:0000256" key="7">
    <source>
        <dbReference type="PIRSR" id="PIRSR619791-2"/>
    </source>
</evidence>
<keyword evidence="3 7" id="KW-0479">Metal-binding</keyword>
<dbReference type="Pfam" id="PF03098">
    <property type="entry name" value="An_peroxidase"/>
    <property type="match status" value="1"/>
</dbReference>
<accession>A0A165FTL6</accession>
<evidence type="ECO:0000256" key="4">
    <source>
        <dbReference type="ARBA" id="ARBA00022964"/>
    </source>
</evidence>
<evidence type="ECO:0000313" key="9">
    <source>
        <dbReference type="EMBL" id="KZV89512.1"/>
    </source>
</evidence>
<feature type="region of interest" description="Disordered" evidence="8">
    <location>
        <begin position="223"/>
        <end position="250"/>
    </location>
</feature>
<feature type="compositionally biased region" description="Polar residues" evidence="8">
    <location>
        <begin position="159"/>
        <end position="179"/>
    </location>
</feature>
<keyword evidence="2 7" id="KW-0349">Heme</keyword>